<protein>
    <submittedName>
        <fullName evidence="2">Uncharacterized protein</fullName>
    </submittedName>
</protein>
<dbReference type="Proteomes" id="UP000314294">
    <property type="component" value="Unassembled WGS sequence"/>
</dbReference>
<accession>A0A4Z2GWB0</accession>
<evidence type="ECO:0000313" key="3">
    <source>
        <dbReference type="Proteomes" id="UP000314294"/>
    </source>
</evidence>
<proteinExistence type="predicted"/>
<feature type="region of interest" description="Disordered" evidence="1">
    <location>
        <begin position="1"/>
        <end position="27"/>
    </location>
</feature>
<evidence type="ECO:0000313" key="2">
    <source>
        <dbReference type="EMBL" id="TNN57571.1"/>
    </source>
</evidence>
<reference evidence="2 3" key="1">
    <citation type="submission" date="2019-03" db="EMBL/GenBank/DDBJ databases">
        <title>First draft genome of Liparis tanakae, snailfish: a comprehensive survey of snailfish specific genes.</title>
        <authorList>
            <person name="Kim W."/>
            <person name="Song I."/>
            <person name="Jeong J.-H."/>
            <person name="Kim D."/>
            <person name="Kim S."/>
            <person name="Ryu S."/>
            <person name="Song J.Y."/>
            <person name="Lee S.K."/>
        </authorList>
    </citation>
    <scope>NUCLEOTIDE SEQUENCE [LARGE SCALE GENOMIC DNA]</scope>
    <source>
        <tissue evidence="2">Muscle</tissue>
    </source>
</reference>
<gene>
    <name evidence="2" type="ORF">EYF80_032173</name>
</gene>
<feature type="compositionally biased region" description="Polar residues" evidence="1">
    <location>
        <begin position="10"/>
        <end position="20"/>
    </location>
</feature>
<organism evidence="2 3">
    <name type="scientific">Liparis tanakae</name>
    <name type="common">Tanaka's snailfish</name>
    <dbReference type="NCBI Taxonomy" id="230148"/>
    <lineage>
        <taxon>Eukaryota</taxon>
        <taxon>Metazoa</taxon>
        <taxon>Chordata</taxon>
        <taxon>Craniata</taxon>
        <taxon>Vertebrata</taxon>
        <taxon>Euteleostomi</taxon>
        <taxon>Actinopterygii</taxon>
        <taxon>Neopterygii</taxon>
        <taxon>Teleostei</taxon>
        <taxon>Neoteleostei</taxon>
        <taxon>Acanthomorphata</taxon>
        <taxon>Eupercaria</taxon>
        <taxon>Perciformes</taxon>
        <taxon>Cottioidei</taxon>
        <taxon>Cottales</taxon>
        <taxon>Liparidae</taxon>
        <taxon>Liparis</taxon>
    </lineage>
</organism>
<dbReference type="EMBL" id="SRLO01000401">
    <property type="protein sequence ID" value="TNN57571.1"/>
    <property type="molecule type" value="Genomic_DNA"/>
</dbReference>
<sequence>MEQMNMGAETETSSDGSSPGINLEERHQDGCRGGAVGGVPRLLAHFPKFSFQHLGRALVYLVWRGLYQIFDTCETQQMSYVCVADVQDHQAELAVLVLVQLMNQVPVVSLQQEAEHTVHRQAERTRHTQRCLDLRLHLPQETLHALVDDTASNLASVGHTSSFFLRLASSLAGSGIGMSSGALRDARSSQLKEVCRKKQKDKHVQF</sequence>
<keyword evidence="3" id="KW-1185">Reference proteome</keyword>
<name>A0A4Z2GWB0_9TELE</name>
<evidence type="ECO:0000256" key="1">
    <source>
        <dbReference type="SAM" id="MobiDB-lite"/>
    </source>
</evidence>
<comment type="caution">
    <text evidence="2">The sequence shown here is derived from an EMBL/GenBank/DDBJ whole genome shotgun (WGS) entry which is preliminary data.</text>
</comment>
<dbReference type="AlphaFoldDB" id="A0A4Z2GWB0"/>